<evidence type="ECO:0000259" key="1">
    <source>
        <dbReference type="Pfam" id="PF20041"/>
    </source>
</evidence>
<organism evidence="2 3">
    <name type="scientific">Flavobacterium supellecticarium</name>
    <dbReference type="NCBI Taxonomy" id="2565924"/>
    <lineage>
        <taxon>Bacteria</taxon>
        <taxon>Pseudomonadati</taxon>
        <taxon>Bacteroidota</taxon>
        <taxon>Flavobacteriia</taxon>
        <taxon>Flavobacteriales</taxon>
        <taxon>Flavobacteriaceae</taxon>
        <taxon>Flavobacterium</taxon>
    </lineage>
</organism>
<comment type="caution">
    <text evidence="2">The sequence shown here is derived from an EMBL/GenBank/DDBJ whole genome shotgun (WGS) entry which is preliminary data.</text>
</comment>
<dbReference type="PANTHER" id="PTHR32305">
    <property type="match status" value="1"/>
</dbReference>
<proteinExistence type="predicted"/>
<keyword evidence="3" id="KW-1185">Reference proteome</keyword>
<dbReference type="NCBIfam" id="TIGR03696">
    <property type="entry name" value="Rhs_assc_core"/>
    <property type="match status" value="1"/>
</dbReference>
<dbReference type="InterPro" id="IPR050708">
    <property type="entry name" value="T6SS_VgrG/RHS"/>
</dbReference>
<name>A0A4S4A3L2_9FLAO</name>
<gene>
    <name evidence="2" type="ORF">E6C50_02120</name>
</gene>
<dbReference type="PANTHER" id="PTHR32305:SF15">
    <property type="entry name" value="PROTEIN RHSA-RELATED"/>
    <property type="match status" value="1"/>
</dbReference>
<sequence length="1181" mass="132603">MAISSKSMIPIINLTKTGYTMKKILFLLLCCPILMVAQTNTQNWSKKTTYRAANSGRPLSTVTYYDGLGRPVQQNVNKQSGNGKDLITHIEYDLGRQLKEYLPYPATSNDMSFQTGAQSATLNYPQYSGQYPYSEKVLETSPSARLLKLGAPGADWQVNPNAEMDHTIKTAYETNITNEVKNYFAATTWDDASGVYNIQLQDKGFYSANQLYKTITRDENWKSGTNNTSEEFTDKEGRVVLKRTYNNGAHDTYYVYDIYGNQTYVIPPLVTNPASQLDDLCYQYKYDHRNRMVEKKLPGKQWESIIYDKLDRVVATGLTLSPFGGTEKGYLISKYDGLDRVVYTGWLQSTAPRISLQQQYNAETTNFSEKRLRPGTTIDVDNVAIAYTNLVVPTSGIKLLSVTYYDDYGYPGAIVPPASIEGQDVAVSVVGQATGNWVRVLTSASETLNEQTQTFYDTKYRVIRSTTLNQLGGYTRVDNKLDFNGKVEQTQTFHKLNSSSNELSVKDSYSYTDQDRLLLHTHRINGGAEQLIAKNTYDDLGRLVSKNVGGTDVTGAIGLQKVDYRHNIRGWLTDINNDAPTGSAGFTLGQGDLFGFKINYNTVTESENGIINTAQSSVNGDVRPLYNGNISETFWISASDNQLRKYGYKYDALNRLLKAFYQKPISNVPVPKSYDEEIFYDKNGNITGLKRKGNLDSPLFAIDIDDLSYVYNGNQLMRVNDATNNPEGFQDNQYGSTANDYAYDTFGNLIKDENKGITAVNYNHLNLPSEIVFNGGGKINYIYNAEGVKVQKRVTTPTSNVLTDYQQGFQYENQTLKFFPHSEGYVNVTGTFFNYVFNYVDHIGNIRSSFTWNDKQGALQIVTENHFYPFGLQHKAYNNQSYVFVPAENAPGYYRSELVQEGSRTPVNPYKYKYNGKEFQDELGLNFYDYGARNYDAAIGRWMNIDPLAENSRRWTPYNYAYNNPVYFIDPDGMQAIDNDDWYQNQSNSNIEWFDGNGAKEGYDYLGTHTDVATGDGNQYKLNNDGSFKDVVNNKSYAKGESLAIGQTGSDIVSHLSLKEKALKLASDIVAPIFETPQDIIFPMVNQANIILNEGLHEGGARNRDNVLLPNTFELNNWKIESGRSHTSTGSMSFKEGQDVLNNTAALIALPVKAATNPLINTAVKTVVKTAIKEGMKSLEK</sequence>
<dbReference type="InterPro" id="IPR045619">
    <property type="entry name" value="DUF6443"/>
</dbReference>
<accession>A0A4S4A3L2</accession>
<feature type="domain" description="DUF6443" evidence="1">
    <location>
        <begin position="45"/>
        <end position="169"/>
    </location>
</feature>
<evidence type="ECO:0000313" key="3">
    <source>
        <dbReference type="Proteomes" id="UP000307507"/>
    </source>
</evidence>
<dbReference type="Gene3D" id="2.180.10.10">
    <property type="entry name" value="RHS repeat-associated core"/>
    <property type="match status" value="1"/>
</dbReference>
<evidence type="ECO:0000313" key="2">
    <source>
        <dbReference type="EMBL" id="THF53027.1"/>
    </source>
</evidence>
<dbReference type="InterPro" id="IPR022385">
    <property type="entry name" value="Rhs_assc_core"/>
</dbReference>
<dbReference type="Proteomes" id="UP000307507">
    <property type="component" value="Unassembled WGS sequence"/>
</dbReference>
<dbReference type="EMBL" id="SSNZ01000001">
    <property type="protein sequence ID" value="THF53027.1"/>
    <property type="molecule type" value="Genomic_DNA"/>
</dbReference>
<dbReference type="Pfam" id="PF20041">
    <property type="entry name" value="DUF6443"/>
    <property type="match status" value="1"/>
</dbReference>
<reference evidence="2 3" key="1">
    <citation type="submission" date="2019-04" db="EMBL/GenBank/DDBJ databases">
        <title>Flavobacterium sp. nov. isolated from construction timber.</title>
        <authorList>
            <person name="Lin S.-Y."/>
            <person name="Chang C.-T."/>
            <person name="Young C.-C."/>
        </authorList>
    </citation>
    <scope>NUCLEOTIDE SEQUENCE [LARGE SCALE GENOMIC DNA]</scope>
    <source>
        <strain evidence="2 3">CC-CTC003</strain>
    </source>
</reference>
<dbReference type="OrthoDB" id="2972467at2"/>
<dbReference type="AlphaFoldDB" id="A0A4S4A3L2"/>
<protein>
    <submittedName>
        <fullName evidence="2">RHS repeat-associated core domain-containing protein</fullName>
    </submittedName>
</protein>